<dbReference type="RefSeq" id="WP_048165533.1">
    <property type="nucleotide sequence ID" value="NZ_CP006019.1"/>
</dbReference>
<feature type="transmembrane region" description="Helical" evidence="1">
    <location>
        <begin position="45"/>
        <end position="61"/>
    </location>
</feature>
<dbReference type="eggNOG" id="arCOG07132">
    <property type="taxonomic scope" value="Archaea"/>
</dbReference>
<evidence type="ECO:0000313" key="3">
    <source>
        <dbReference type="Proteomes" id="UP000027981"/>
    </source>
</evidence>
<protein>
    <submittedName>
        <fullName evidence="2">Uncharacterized protein</fullName>
    </submittedName>
</protein>
<keyword evidence="3" id="KW-1185">Reference proteome</keyword>
<feature type="transmembrane region" description="Helical" evidence="1">
    <location>
        <begin position="12"/>
        <end position="33"/>
    </location>
</feature>
<keyword evidence="1" id="KW-0472">Membrane</keyword>
<dbReference type="Proteomes" id="UP000027981">
    <property type="component" value="Chromosome"/>
</dbReference>
<dbReference type="OrthoDB" id="86175at2157"/>
<evidence type="ECO:0000313" key="2">
    <source>
        <dbReference type="EMBL" id="AIF70042.1"/>
    </source>
</evidence>
<dbReference type="KEGG" id="ppac:PAP_08270"/>
<name>A0A075LVK1_9EURY</name>
<reference evidence="2 3" key="2">
    <citation type="journal article" date="2015" name="Genome Announc.">
        <title>Complete Genome Sequence of Hyperthermophilic Piezophilic Archaeon Palaeococcus pacificus DY20341T, Isolated from Deep-Sea Hydrothermal Sediments.</title>
        <authorList>
            <person name="Zeng X."/>
            <person name="Jebbar M."/>
            <person name="Shao Z."/>
        </authorList>
    </citation>
    <scope>NUCLEOTIDE SEQUENCE [LARGE SCALE GENOMIC DNA]</scope>
    <source>
        <strain evidence="2 3">DY20341</strain>
    </source>
</reference>
<dbReference type="HOGENOM" id="CLU_2353350_0_0_2"/>
<evidence type="ECO:0000256" key="1">
    <source>
        <dbReference type="SAM" id="Phobius"/>
    </source>
</evidence>
<keyword evidence="1" id="KW-1133">Transmembrane helix</keyword>
<organism evidence="2 3">
    <name type="scientific">Palaeococcus pacificus DY20341</name>
    <dbReference type="NCBI Taxonomy" id="1343739"/>
    <lineage>
        <taxon>Archaea</taxon>
        <taxon>Methanobacteriati</taxon>
        <taxon>Methanobacteriota</taxon>
        <taxon>Thermococci</taxon>
        <taxon>Thermococcales</taxon>
        <taxon>Thermococcaceae</taxon>
        <taxon>Palaeococcus</taxon>
    </lineage>
</organism>
<accession>A0A075LVK1</accession>
<proteinExistence type="predicted"/>
<keyword evidence="1" id="KW-0812">Transmembrane</keyword>
<dbReference type="AlphaFoldDB" id="A0A075LVK1"/>
<sequence>MGTKELKLIEEIIISLLLVWLGYLFFYQNYLLYKWHRGLPLPSKAPFLMLGILLGGAYFVYEWHKLGKTAKKEVQISNISQHKEIADEILEKRE</sequence>
<dbReference type="EMBL" id="CP006019">
    <property type="protein sequence ID" value="AIF70042.1"/>
    <property type="molecule type" value="Genomic_DNA"/>
</dbReference>
<gene>
    <name evidence="2" type="ORF">PAP_08270</name>
</gene>
<reference evidence="3" key="1">
    <citation type="submission" date="2013-06" db="EMBL/GenBank/DDBJ databases">
        <title>Complete Genome Sequence of Hyperthermophilic Palaeococcus pacificus DY20341T, Isolated from a Deep-Sea Hydrothermal Sediments.</title>
        <authorList>
            <person name="Zeng X."/>
            <person name="Shao Z."/>
        </authorList>
    </citation>
    <scope>NUCLEOTIDE SEQUENCE [LARGE SCALE GENOMIC DNA]</scope>
    <source>
        <strain evidence="3">DY20341</strain>
    </source>
</reference>
<dbReference type="GeneID" id="24842754"/>